<evidence type="ECO:0000259" key="3">
    <source>
        <dbReference type="Pfam" id="PF02931"/>
    </source>
</evidence>
<evidence type="ECO:0000259" key="2">
    <source>
        <dbReference type="Pfam" id="PF00147"/>
    </source>
</evidence>
<dbReference type="GO" id="GO:0005230">
    <property type="term" value="F:extracellular ligand-gated monoatomic ion channel activity"/>
    <property type="evidence" value="ECO:0007669"/>
    <property type="project" value="InterPro"/>
</dbReference>
<keyword evidence="1" id="KW-0175">Coiled coil</keyword>
<reference evidence="4 5" key="1">
    <citation type="submission" date="2020-06" db="EMBL/GenBank/DDBJ databases">
        <authorList>
            <person name="Li R."/>
            <person name="Bekaert M."/>
        </authorList>
    </citation>
    <scope>NUCLEOTIDE SEQUENCE [LARGE SCALE GENOMIC DNA]</scope>
    <source>
        <strain evidence="5">wild</strain>
    </source>
</reference>
<feature type="domain" description="Fibrinogen C-terminal" evidence="2">
    <location>
        <begin position="47"/>
        <end position="94"/>
    </location>
</feature>
<dbReference type="OrthoDB" id="6108060at2759"/>
<dbReference type="EMBL" id="CACVKT020003090">
    <property type="protein sequence ID" value="CAC5381692.1"/>
    <property type="molecule type" value="Genomic_DNA"/>
</dbReference>
<dbReference type="SUPFAM" id="SSF63712">
    <property type="entry name" value="Nicotinic receptor ligand binding domain-like"/>
    <property type="match status" value="1"/>
</dbReference>
<feature type="domain" description="Neurotransmitter-gated ion-channel ligand-binding" evidence="3">
    <location>
        <begin position="119"/>
        <end position="185"/>
    </location>
</feature>
<dbReference type="InterPro" id="IPR002181">
    <property type="entry name" value="Fibrinogen_a/b/g_C_dom"/>
</dbReference>
<dbReference type="Gene3D" id="3.90.215.10">
    <property type="entry name" value="Gamma Fibrinogen, chain A, domain 1"/>
    <property type="match status" value="1"/>
</dbReference>
<sequence>MVKNEQDDLKVSMLQDYSSKMNTTKTEYNKQISQIVQNLEAKHEELQIEISNVNKNVFQRRIDGKTSFDRNWIEHKEGFGDPQKEYWLERLSLHIRMKCLIPREKNSFHNAKQEVSKIDYNKQVRPIHDQTDAVLVTVSLQVTSIHEIDEAAEKLVVSGFLDIYWVDENLVWDIADYNDIDSITILQVSSPLLHVSN</sequence>
<dbReference type="InterPro" id="IPR036734">
    <property type="entry name" value="Neur_chan_lig-bd_sf"/>
</dbReference>
<keyword evidence="5" id="KW-1185">Reference proteome</keyword>
<feature type="coiled-coil region" evidence="1">
    <location>
        <begin position="29"/>
        <end position="56"/>
    </location>
</feature>
<protein>
    <submittedName>
        <fullName evidence="4">Uncharacterized protein</fullName>
    </submittedName>
</protein>
<dbReference type="Pfam" id="PF00147">
    <property type="entry name" value="Fibrinogen_C"/>
    <property type="match status" value="1"/>
</dbReference>
<dbReference type="AlphaFoldDB" id="A0A6J8BCV2"/>
<gene>
    <name evidence="4" type="ORF">MCOR_17563</name>
</gene>
<dbReference type="InterPro" id="IPR006202">
    <property type="entry name" value="Neur_chan_lig-bd"/>
</dbReference>
<organism evidence="4 5">
    <name type="scientific">Mytilus coruscus</name>
    <name type="common">Sea mussel</name>
    <dbReference type="NCBI Taxonomy" id="42192"/>
    <lineage>
        <taxon>Eukaryota</taxon>
        <taxon>Metazoa</taxon>
        <taxon>Spiralia</taxon>
        <taxon>Lophotrochozoa</taxon>
        <taxon>Mollusca</taxon>
        <taxon>Bivalvia</taxon>
        <taxon>Autobranchia</taxon>
        <taxon>Pteriomorphia</taxon>
        <taxon>Mytilida</taxon>
        <taxon>Mytiloidea</taxon>
        <taxon>Mytilidae</taxon>
        <taxon>Mytilinae</taxon>
        <taxon>Mytilus</taxon>
    </lineage>
</organism>
<evidence type="ECO:0000313" key="5">
    <source>
        <dbReference type="Proteomes" id="UP000507470"/>
    </source>
</evidence>
<dbReference type="Gene3D" id="2.70.170.10">
    <property type="entry name" value="Neurotransmitter-gated ion-channel ligand-binding domain"/>
    <property type="match status" value="1"/>
</dbReference>
<proteinExistence type="predicted"/>
<name>A0A6J8BCV2_MYTCO</name>
<dbReference type="Proteomes" id="UP000507470">
    <property type="component" value="Unassembled WGS sequence"/>
</dbReference>
<dbReference type="InterPro" id="IPR036056">
    <property type="entry name" value="Fibrinogen-like_C"/>
</dbReference>
<evidence type="ECO:0000313" key="4">
    <source>
        <dbReference type="EMBL" id="CAC5381692.1"/>
    </source>
</evidence>
<dbReference type="Pfam" id="PF02931">
    <property type="entry name" value="Neur_chan_LBD"/>
    <property type="match status" value="1"/>
</dbReference>
<dbReference type="InterPro" id="IPR014716">
    <property type="entry name" value="Fibrinogen_a/b/g_C_1"/>
</dbReference>
<accession>A0A6J8BCV2</accession>
<dbReference type="GO" id="GO:0016020">
    <property type="term" value="C:membrane"/>
    <property type="evidence" value="ECO:0007669"/>
    <property type="project" value="InterPro"/>
</dbReference>
<dbReference type="SUPFAM" id="SSF56496">
    <property type="entry name" value="Fibrinogen C-terminal domain-like"/>
    <property type="match status" value="1"/>
</dbReference>
<evidence type="ECO:0000256" key="1">
    <source>
        <dbReference type="SAM" id="Coils"/>
    </source>
</evidence>